<feature type="compositionally biased region" description="Polar residues" evidence="1">
    <location>
        <begin position="71"/>
        <end position="84"/>
    </location>
</feature>
<dbReference type="AlphaFoldDB" id="A0A5N6DLR3"/>
<evidence type="ECO:0000313" key="2">
    <source>
        <dbReference type="EMBL" id="KAB8206052.1"/>
    </source>
</evidence>
<protein>
    <submittedName>
        <fullName evidence="2">Uncharacterized protein</fullName>
    </submittedName>
</protein>
<reference evidence="2 3" key="1">
    <citation type="submission" date="2019-04" db="EMBL/GenBank/DDBJ databases">
        <title>Fungal friends and foes A comparative genomics study of 23 Aspergillus species from section Flavi.</title>
        <authorList>
            <consortium name="DOE Joint Genome Institute"/>
            <person name="Kjaerbolling I."/>
            <person name="Vesth T.C."/>
            <person name="Frisvad J.C."/>
            <person name="Nybo J.L."/>
            <person name="Theobald S."/>
            <person name="Kildgaard S."/>
            <person name="Petersen T.I."/>
            <person name="Kuo A."/>
            <person name="Sato A."/>
            <person name="Lyhne E.K."/>
            <person name="Kogle M.E."/>
            <person name="Wiebenga A."/>
            <person name="Kun R.S."/>
            <person name="Lubbers R.J."/>
            <person name="Makela M.R."/>
            <person name="Barry K."/>
            <person name="Chovatia M."/>
            <person name="Clum A."/>
            <person name="Daum C."/>
            <person name="Haridas S."/>
            <person name="He G."/>
            <person name="LaButti K."/>
            <person name="Lipzen A."/>
            <person name="Mondo S."/>
            <person name="Pangilinan J."/>
            <person name="Riley R."/>
            <person name="Salamov A."/>
            <person name="Simmons B.A."/>
            <person name="Magnuson J.K."/>
            <person name="Henrissat B."/>
            <person name="Mortensen U.H."/>
            <person name="Larsen T.O."/>
            <person name="De vries R.P."/>
            <person name="Grigoriev I.V."/>
            <person name="Machida M."/>
            <person name="Baker S.E."/>
            <person name="Andersen M.R."/>
        </authorList>
    </citation>
    <scope>NUCLEOTIDE SEQUENCE [LARGE SCALE GENOMIC DNA]</scope>
    <source>
        <strain evidence="2 3">CBS 117618</strain>
    </source>
</reference>
<evidence type="ECO:0000313" key="3">
    <source>
        <dbReference type="Proteomes" id="UP000326532"/>
    </source>
</evidence>
<keyword evidence="3" id="KW-1185">Reference proteome</keyword>
<feature type="compositionally biased region" description="Basic and acidic residues" evidence="1">
    <location>
        <begin position="56"/>
        <end position="70"/>
    </location>
</feature>
<dbReference type="VEuPathDB" id="FungiDB:BDV34DRAFT_194713"/>
<gene>
    <name evidence="2" type="ORF">BDV34DRAFT_194713</name>
</gene>
<evidence type="ECO:0000256" key="1">
    <source>
        <dbReference type="SAM" id="MobiDB-lite"/>
    </source>
</evidence>
<sequence>MAGKTFPSQLLACCRWSVLLASTLLLIVVSHSDSMRHMSRATFLDDVNFMAQCGSKEGRDEKRGEKKDDINNSQNNMNKISKGQGNKIFVNGLGRWGAG</sequence>
<feature type="region of interest" description="Disordered" evidence="1">
    <location>
        <begin position="55"/>
        <end position="99"/>
    </location>
</feature>
<name>A0A5N6DLR3_ASPPA</name>
<accession>A0A5N6DLR3</accession>
<dbReference type="EMBL" id="ML734966">
    <property type="protein sequence ID" value="KAB8206052.1"/>
    <property type="molecule type" value="Genomic_DNA"/>
</dbReference>
<proteinExistence type="predicted"/>
<dbReference type="Proteomes" id="UP000326532">
    <property type="component" value="Unassembled WGS sequence"/>
</dbReference>
<organism evidence="2 3">
    <name type="scientific">Aspergillus parasiticus</name>
    <dbReference type="NCBI Taxonomy" id="5067"/>
    <lineage>
        <taxon>Eukaryota</taxon>
        <taxon>Fungi</taxon>
        <taxon>Dikarya</taxon>
        <taxon>Ascomycota</taxon>
        <taxon>Pezizomycotina</taxon>
        <taxon>Eurotiomycetes</taxon>
        <taxon>Eurotiomycetidae</taxon>
        <taxon>Eurotiales</taxon>
        <taxon>Aspergillaceae</taxon>
        <taxon>Aspergillus</taxon>
        <taxon>Aspergillus subgen. Circumdati</taxon>
    </lineage>
</organism>